<name>A0ABU0D4J3_9BACI</name>
<evidence type="ECO:0000313" key="2">
    <source>
        <dbReference type="Proteomes" id="UP001232343"/>
    </source>
</evidence>
<dbReference type="Proteomes" id="UP001232343">
    <property type="component" value="Unassembled WGS sequence"/>
</dbReference>
<sequence>MAEKNEKKVLITIDNVRVKEYDSMNVVVERYEEVFNPISKETIRKWRFKGYSKDILSALQFIQSNELLIDKKAISDLKSHLKQVYESNAKLLEVMKT</sequence>
<proteinExistence type="predicted"/>
<reference evidence="1 2" key="1">
    <citation type="submission" date="2023-07" db="EMBL/GenBank/DDBJ databases">
        <title>Genomic Encyclopedia of Type Strains, Phase IV (KMG-IV): sequencing the most valuable type-strain genomes for metagenomic binning, comparative biology and taxonomic classification.</title>
        <authorList>
            <person name="Goeker M."/>
        </authorList>
    </citation>
    <scope>NUCLEOTIDE SEQUENCE [LARGE SCALE GENOMIC DNA]</scope>
    <source>
        <strain evidence="1 2">DSM 27848</strain>
    </source>
</reference>
<dbReference type="EMBL" id="JAUSUO010000004">
    <property type="protein sequence ID" value="MDQ0343319.1"/>
    <property type="molecule type" value="Genomic_DNA"/>
</dbReference>
<gene>
    <name evidence="1" type="ORF">J2S14_002133</name>
</gene>
<protein>
    <submittedName>
        <fullName evidence="1">Uncharacterized protein</fullName>
    </submittedName>
</protein>
<organism evidence="1 2">
    <name type="scientific">Lederbergia wuyishanensis</name>
    <dbReference type="NCBI Taxonomy" id="1347903"/>
    <lineage>
        <taxon>Bacteria</taxon>
        <taxon>Bacillati</taxon>
        <taxon>Bacillota</taxon>
        <taxon>Bacilli</taxon>
        <taxon>Bacillales</taxon>
        <taxon>Bacillaceae</taxon>
        <taxon>Lederbergia</taxon>
    </lineage>
</organism>
<comment type="caution">
    <text evidence="1">The sequence shown here is derived from an EMBL/GenBank/DDBJ whole genome shotgun (WGS) entry which is preliminary data.</text>
</comment>
<dbReference type="RefSeq" id="WP_244681698.1">
    <property type="nucleotide sequence ID" value="NZ_JALIRM010000008.1"/>
</dbReference>
<evidence type="ECO:0000313" key="1">
    <source>
        <dbReference type="EMBL" id="MDQ0343319.1"/>
    </source>
</evidence>
<accession>A0ABU0D4J3</accession>
<keyword evidence="2" id="KW-1185">Reference proteome</keyword>